<keyword evidence="6" id="KW-1185">Reference proteome</keyword>
<dbReference type="EnsemblProtists" id="EOD23924">
    <property type="protein sequence ID" value="EOD23924"/>
    <property type="gene ID" value="EMIHUDRAFT_206911"/>
</dbReference>
<evidence type="ECO:0000256" key="2">
    <source>
        <dbReference type="ARBA" id="ARBA00023125"/>
    </source>
</evidence>
<dbReference type="GO" id="GO:0005634">
    <property type="term" value="C:nucleus"/>
    <property type="evidence" value="ECO:0007669"/>
    <property type="project" value="UniProtKB-SubCell"/>
</dbReference>
<evidence type="ECO:0000313" key="5">
    <source>
        <dbReference type="EnsemblProtists" id="EOD23924"/>
    </source>
</evidence>
<dbReference type="Pfam" id="PF00447">
    <property type="entry name" value="HSF_DNA-bind"/>
    <property type="match status" value="1"/>
</dbReference>
<dbReference type="HOGENOM" id="CLU_1463836_0_0_1"/>
<dbReference type="AlphaFoldDB" id="A0A0D3JK89"/>
<keyword evidence="2" id="KW-0238">DNA-binding</keyword>
<reference evidence="6" key="1">
    <citation type="journal article" date="2013" name="Nature">
        <title>Pan genome of the phytoplankton Emiliania underpins its global distribution.</title>
        <authorList>
            <person name="Read B.A."/>
            <person name="Kegel J."/>
            <person name="Klute M.J."/>
            <person name="Kuo A."/>
            <person name="Lefebvre S.C."/>
            <person name="Maumus F."/>
            <person name="Mayer C."/>
            <person name="Miller J."/>
            <person name="Monier A."/>
            <person name="Salamov A."/>
            <person name="Young J."/>
            <person name="Aguilar M."/>
            <person name="Claverie J.M."/>
            <person name="Frickenhaus S."/>
            <person name="Gonzalez K."/>
            <person name="Herman E.K."/>
            <person name="Lin Y.C."/>
            <person name="Napier J."/>
            <person name="Ogata H."/>
            <person name="Sarno A.F."/>
            <person name="Shmutz J."/>
            <person name="Schroeder D."/>
            <person name="de Vargas C."/>
            <person name="Verret F."/>
            <person name="von Dassow P."/>
            <person name="Valentin K."/>
            <person name="Van de Peer Y."/>
            <person name="Wheeler G."/>
            <person name="Dacks J.B."/>
            <person name="Delwiche C.F."/>
            <person name="Dyhrman S.T."/>
            <person name="Glockner G."/>
            <person name="John U."/>
            <person name="Richards T."/>
            <person name="Worden A.Z."/>
            <person name="Zhang X."/>
            <person name="Grigoriev I.V."/>
            <person name="Allen A.E."/>
            <person name="Bidle K."/>
            <person name="Borodovsky M."/>
            <person name="Bowler C."/>
            <person name="Brownlee C."/>
            <person name="Cock J.M."/>
            <person name="Elias M."/>
            <person name="Gladyshev V.N."/>
            <person name="Groth M."/>
            <person name="Guda C."/>
            <person name="Hadaegh A."/>
            <person name="Iglesias-Rodriguez M.D."/>
            <person name="Jenkins J."/>
            <person name="Jones B.M."/>
            <person name="Lawson T."/>
            <person name="Leese F."/>
            <person name="Lindquist E."/>
            <person name="Lobanov A."/>
            <person name="Lomsadze A."/>
            <person name="Malik S.B."/>
            <person name="Marsh M.E."/>
            <person name="Mackinder L."/>
            <person name="Mock T."/>
            <person name="Mueller-Roeber B."/>
            <person name="Pagarete A."/>
            <person name="Parker M."/>
            <person name="Probert I."/>
            <person name="Quesneville H."/>
            <person name="Raines C."/>
            <person name="Rensing S.A."/>
            <person name="Riano-Pachon D.M."/>
            <person name="Richier S."/>
            <person name="Rokitta S."/>
            <person name="Shiraiwa Y."/>
            <person name="Soanes D.M."/>
            <person name="van der Giezen M."/>
            <person name="Wahlund T.M."/>
            <person name="Williams B."/>
            <person name="Wilson W."/>
            <person name="Wolfe G."/>
            <person name="Wurch L.L."/>
        </authorList>
    </citation>
    <scope>NUCLEOTIDE SEQUENCE</scope>
</reference>
<dbReference type="RefSeq" id="XP_005776353.1">
    <property type="nucleotide sequence ID" value="XM_005776296.1"/>
</dbReference>
<name>A0A0D3JK89_EMIH1</name>
<dbReference type="GeneID" id="17269469"/>
<dbReference type="GO" id="GO:0003700">
    <property type="term" value="F:DNA-binding transcription factor activity"/>
    <property type="evidence" value="ECO:0007669"/>
    <property type="project" value="InterPro"/>
</dbReference>
<dbReference type="Gene3D" id="1.10.10.10">
    <property type="entry name" value="Winged helix-like DNA-binding domain superfamily/Winged helix DNA-binding domain"/>
    <property type="match status" value="1"/>
</dbReference>
<dbReference type="KEGG" id="ehx:EMIHUDRAFT_206911"/>
<feature type="domain" description="HSF-type DNA-binding" evidence="4">
    <location>
        <begin position="16"/>
        <end position="49"/>
    </location>
</feature>
<organism evidence="5 6">
    <name type="scientific">Emiliania huxleyi (strain CCMP1516)</name>
    <dbReference type="NCBI Taxonomy" id="280463"/>
    <lineage>
        <taxon>Eukaryota</taxon>
        <taxon>Haptista</taxon>
        <taxon>Haptophyta</taxon>
        <taxon>Prymnesiophyceae</taxon>
        <taxon>Isochrysidales</taxon>
        <taxon>Noelaerhabdaceae</taxon>
        <taxon>Emiliania</taxon>
    </lineage>
</organism>
<comment type="subcellular location">
    <subcellularLocation>
        <location evidence="1">Nucleus</location>
    </subcellularLocation>
</comment>
<dbReference type="PANTHER" id="PTHR10015">
    <property type="entry name" value="HEAT SHOCK TRANSCRIPTION FACTOR"/>
    <property type="match status" value="1"/>
</dbReference>
<protein>
    <recommendedName>
        <fullName evidence="4">HSF-type DNA-binding domain-containing protein</fullName>
    </recommendedName>
</protein>
<dbReference type="InterPro" id="IPR000232">
    <property type="entry name" value="HSF_DNA-bd"/>
</dbReference>
<evidence type="ECO:0000259" key="4">
    <source>
        <dbReference type="Pfam" id="PF00447"/>
    </source>
</evidence>
<evidence type="ECO:0000256" key="1">
    <source>
        <dbReference type="ARBA" id="ARBA00004123"/>
    </source>
</evidence>
<proteinExistence type="predicted"/>
<sequence>MSLVVAADATAGPKPFLAKLYQMVDEEETADIVGWTQAGDGLVVKDPEQAGARERYPRALLPQKHRCARPFACAAARRGHNCWWCPSMWWAAPRWHAASTAEITPALSFAQKLLPLHFKHSNFSSFVDPDSWIFGHATNPPQPFDSAEASAQEAALRELLATREQQQNTRHSITKIFSFLTQEQQ</sequence>
<evidence type="ECO:0000256" key="3">
    <source>
        <dbReference type="ARBA" id="ARBA00023242"/>
    </source>
</evidence>
<dbReference type="GO" id="GO:0043565">
    <property type="term" value="F:sequence-specific DNA binding"/>
    <property type="evidence" value="ECO:0007669"/>
    <property type="project" value="InterPro"/>
</dbReference>
<accession>A0A0D3JK89</accession>
<dbReference type="Proteomes" id="UP000013827">
    <property type="component" value="Unassembled WGS sequence"/>
</dbReference>
<keyword evidence="3" id="KW-0539">Nucleus</keyword>
<dbReference type="SUPFAM" id="SSF46785">
    <property type="entry name" value="Winged helix' DNA-binding domain"/>
    <property type="match status" value="1"/>
</dbReference>
<dbReference type="InterPro" id="IPR036388">
    <property type="entry name" value="WH-like_DNA-bd_sf"/>
</dbReference>
<reference evidence="5" key="2">
    <citation type="submission" date="2024-10" db="UniProtKB">
        <authorList>
            <consortium name="EnsemblProtists"/>
        </authorList>
    </citation>
    <scope>IDENTIFICATION</scope>
</reference>
<dbReference type="InterPro" id="IPR036390">
    <property type="entry name" value="WH_DNA-bd_sf"/>
</dbReference>
<evidence type="ECO:0000313" key="6">
    <source>
        <dbReference type="Proteomes" id="UP000013827"/>
    </source>
</evidence>
<dbReference type="PANTHER" id="PTHR10015:SF427">
    <property type="entry name" value="HEAT SHOCK FACTOR PROTEIN"/>
    <property type="match status" value="1"/>
</dbReference>
<dbReference type="PaxDb" id="2903-EOD23924"/>